<reference evidence="3" key="1">
    <citation type="submission" date="2013-10" db="EMBL/GenBank/DDBJ databases">
        <title>Genome sequencing of Onchocerca volvulus.</title>
        <authorList>
            <person name="Cotton J."/>
            <person name="Tsai J."/>
            <person name="Stanley E."/>
            <person name="Tracey A."/>
            <person name="Holroyd N."/>
            <person name="Lustigman S."/>
            <person name="Berriman M."/>
        </authorList>
    </citation>
    <scope>NUCLEOTIDE SEQUENCE</scope>
</reference>
<dbReference type="Proteomes" id="UP000024404">
    <property type="component" value="Unassembled WGS sequence"/>
</dbReference>
<evidence type="ECO:0000256" key="1">
    <source>
        <dbReference type="SAM" id="Phobius"/>
    </source>
</evidence>
<dbReference type="EMBL" id="CMVM020000622">
    <property type="status" value="NOT_ANNOTATED_CDS"/>
    <property type="molecule type" value="Genomic_DNA"/>
</dbReference>
<keyword evidence="1" id="KW-1133">Transmembrane helix</keyword>
<keyword evidence="1" id="KW-0472">Membrane</keyword>
<dbReference type="EnsemblMetazoa" id="OVOC12695.1">
    <property type="protein sequence ID" value="OVOC12695.1"/>
    <property type="gene ID" value="WBGene00249504"/>
</dbReference>
<keyword evidence="1" id="KW-0812">Transmembrane</keyword>
<accession>A0A8R1XPG7</accession>
<proteinExistence type="predicted"/>
<feature type="transmembrane region" description="Helical" evidence="1">
    <location>
        <begin position="49"/>
        <end position="68"/>
    </location>
</feature>
<dbReference type="AlphaFoldDB" id="A0A8R1XPG7"/>
<protein>
    <submittedName>
        <fullName evidence="2">Uncharacterized protein</fullName>
    </submittedName>
</protein>
<name>A0A8R1XPG7_ONCVO</name>
<keyword evidence="3" id="KW-1185">Reference proteome</keyword>
<reference evidence="2" key="2">
    <citation type="submission" date="2022-06" db="UniProtKB">
        <authorList>
            <consortium name="EnsemblMetazoa"/>
        </authorList>
    </citation>
    <scope>IDENTIFICATION</scope>
</reference>
<sequence length="86" mass="10314">IVRLVFRPYTKVRRSICTSESLRTSTRVSSGFILLRYSSPSCKFFRIKIPYIIVVFFFFGFITSYFSLFQFKLRNVFKEFISLNRV</sequence>
<evidence type="ECO:0000313" key="2">
    <source>
        <dbReference type="EnsemblMetazoa" id="OVOC12695.1"/>
    </source>
</evidence>
<evidence type="ECO:0000313" key="3">
    <source>
        <dbReference type="Proteomes" id="UP000024404"/>
    </source>
</evidence>
<organism evidence="2 3">
    <name type="scientific">Onchocerca volvulus</name>
    <dbReference type="NCBI Taxonomy" id="6282"/>
    <lineage>
        <taxon>Eukaryota</taxon>
        <taxon>Metazoa</taxon>
        <taxon>Ecdysozoa</taxon>
        <taxon>Nematoda</taxon>
        <taxon>Chromadorea</taxon>
        <taxon>Rhabditida</taxon>
        <taxon>Spirurina</taxon>
        <taxon>Spiruromorpha</taxon>
        <taxon>Filarioidea</taxon>
        <taxon>Onchocercidae</taxon>
        <taxon>Onchocerca</taxon>
    </lineage>
</organism>